<protein>
    <submittedName>
        <fullName evidence="1">Uncharacterized protein</fullName>
    </submittedName>
</protein>
<comment type="caution">
    <text evidence="1">The sequence shown here is derived from an EMBL/GenBank/DDBJ whole genome shotgun (WGS) entry which is preliminary data.</text>
</comment>
<evidence type="ECO:0000313" key="1">
    <source>
        <dbReference type="EMBL" id="GAA4957520.1"/>
    </source>
</evidence>
<gene>
    <name evidence="1" type="ORF">GCM10025791_42570</name>
</gene>
<dbReference type="Proteomes" id="UP001409585">
    <property type="component" value="Unassembled WGS sequence"/>
</dbReference>
<dbReference type="EMBL" id="BAABLX010000075">
    <property type="protein sequence ID" value="GAA4957520.1"/>
    <property type="molecule type" value="Genomic_DNA"/>
</dbReference>
<keyword evidence="2" id="KW-1185">Reference proteome</keyword>
<proteinExistence type="predicted"/>
<reference evidence="2" key="1">
    <citation type="journal article" date="2019" name="Int. J. Syst. Evol. Microbiol.">
        <title>The Global Catalogue of Microorganisms (GCM) 10K type strain sequencing project: providing services to taxonomists for standard genome sequencing and annotation.</title>
        <authorList>
            <consortium name="The Broad Institute Genomics Platform"/>
            <consortium name="The Broad Institute Genome Sequencing Center for Infectious Disease"/>
            <person name="Wu L."/>
            <person name="Ma J."/>
        </authorList>
    </citation>
    <scope>NUCLEOTIDE SEQUENCE [LARGE SCALE GENOMIC DNA]</scope>
    <source>
        <strain evidence="2">JCM 19134</strain>
    </source>
</reference>
<evidence type="ECO:0000313" key="2">
    <source>
        <dbReference type="Proteomes" id="UP001409585"/>
    </source>
</evidence>
<accession>A0AAV3U852</accession>
<dbReference type="AlphaFoldDB" id="A0AAV3U852"/>
<name>A0AAV3U852_9ALTE</name>
<organism evidence="1 2">
    <name type="scientific">Halioxenophilus aromaticivorans</name>
    <dbReference type="NCBI Taxonomy" id="1306992"/>
    <lineage>
        <taxon>Bacteria</taxon>
        <taxon>Pseudomonadati</taxon>
        <taxon>Pseudomonadota</taxon>
        <taxon>Gammaproteobacteria</taxon>
        <taxon>Alteromonadales</taxon>
        <taxon>Alteromonadaceae</taxon>
        <taxon>Halioxenophilus</taxon>
    </lineage>
</organism>
<sequence length="63" mass="7207">MYSVNDYRALPVEALPDPFKKSPEQRPWAELNRKAKNGTVYIINRGPHLAAFSVGKMRFSITE</sequence>